<dbReference type="AlphaFoldDB" id="A0A0D2WMY4"/>
<feature type="region of interest" description="Disordered" evidence="1">
    <location>
        <begin position="690"/>
        <end position="716"/>
    </location>
</feature>
<feature type="region of interest" description="Disordered" evidence="1">
    <location>
        <begin position="468"/>
        <end position="498"/>
    </location>
</feature>
<feature type="region of interest" description="Disordered" evidence="1">
    <location>
        <begin position="49"/>
        <end position="88"/>
    </location>
</feature>
<feature type="compositionally biased region" description="Low complexity" evidence="1">
    <location>
        <begin position="66"/>
        <end position="88"/>
    </location>
</feature>
<dbReference type="SUPFAM" id="SSF52540">
    <property type="entry name" value="P-loop containing nucleoside triphosphate hydrolases"/>
    <property type="match status" value="1"/>
</dbReference>
<dbReference type="PANTHER" id="PTHR34377:SF12">
    <property type="entry name" value="SPLICING FACTOR, ARGININE_SERINE-RICH 15"/>
    <property type="match status" value="1"/>
</dbReference>
<feature type="compositionally biased region" description="Polar residues" evidence="1">
    <location>
        <begin position="489"/>
        <end position="498"/>
    </location>
</feature>
<evidence type="ECO:0000313" key="2">
    <source>
        <dbReference type="EMBL" id="KJE92370.1"/>
    </source>
</evidence>
<organism evidence="2 3">
    <name type="scientific">Capsaspora owczarzaki (strain ATCC 30864)</name>
    <dbReference type="NCBI Taxonomy" id="595528"/>
    <lineage>
        <taxon>Eukaryota</taxon>
        <taxon>Filasterea</taxon>
        <taxon>Capsaspora</taxon>
    </lineage>
</organism>
<dbReference type="InterPro" id="IPR027417">
    <property type="entry name" value="P-loop_NTPase"/>
</dbReference>
<evidence type="ECO:0000313" key="3">
    <source>
        <dbReference type="Proteomes" id="UP000008743"/>
    </source>
</evidence>
<dbReference type="RefSeq" id="XP_004364191.1">
    <property type="nucleotide sequence ID" value="XM_004364134.2"/>
</dbReference>
<dbReference type="EMBL" id="KE346363">
    <property type="protein sequence ID" value="KJE92370.1"/>
    <property type="molecule type" value="Genomic_DNA"/>
</dbReference>
<dbReference type="Proteomes" id="UP000008743">
    <property type="component" value="Unassembled WGS sequence"/>
</dbReference>
<name>A0A0D2WMY4_CAPO3</name>
<reference evidence="3" key="1">
    <citation type="submission" date="2011-02" db="EMBL/GenBank/DDBJ databases">
        <title>The Genome Sequence of Capsaspora owczarzaki ATCC 30864.</title>
        <authorList>
            <person name="Russ C."/>
            <person name="Cuomo C."/>
            <person name="Burger G."/>
            <person name="Gray M.W."/>
            <person name="Holland P.W.H."/>
            <person name="King N."/>
            <person name="Lang F.B.F."/>
            <person name="Roger A.J."/>
            <person name="Ruiz-Trillo I."/>
            <person name="Young S.K."/>
            <person name="Zeng Q."/>
            <person name="Gargeya S."/>
            <person name="Alvarado L."/>
            <person name="Berlin A."/>
            <person name="Chapman S.B."/>
            <person name="Chen Z."/>
            <person name="Freedman E."/>
            <person name="Gellesch M."/>
            <person name="Goldberg J."/>
            <person name="Griggs A."/>
            <person name="Gujja S."/>
            <person name="Heilman E."/>
            <person name="Heiman D."/>
            <person name="Howarth C."/>
            <person name="Mehta T."/>
            <person name="Neiman D."/>
            <person name="Pearson M."/>
            <person name="Roberts A."/>
            <person name="Saif S."/>
            <person name="Shea T."/>
            <person name="Shenoy N."/>
            <person name="Sisk P."/>
            <person name="Stolte C."/>
            <person name="Sykes S."/>
            <person name="White J."/>
            <person name="Yandava C."/>
            <person name="Haas B."/>
            <person name="Nusbaum C."/>
            <person name="Birren B."/>
        </authorList>
    </citation>
    <scope>NUCLEOTIDE SEQUENCE</scope>
    <source>
        <strain evidence="3">ATCC 30864</strain>
    </source>
</reference>
<sequence length="1038" mass="110229">MSSSSSTTHQVAASVTPGGQRFPTAAAAAAAATSNAHAQVLAAANAAGSVLPGSSNSSGIHLPPTSAGVAPASAGSAAVQSGAGTPPLLQQQQQQHHQQQPIFPGAAGGHVGTLRRQATTVNVTRSDADLRSSHLGRHHLFLMDGQVSHLLQGEQSHADVFQSLFLPLRMQVTSEIFVDFRQAFVTGWFCFSKLPSQHPLHRTPFFFNEETRRLLEEIIHAIFRLCTETFIATTANYLFSGVRGVGKTEFLSRIHDLCVLLCGDKVTTVFLNFDQYAQMLPSAAIAGPDLADTPINTLLMDHATSAKPVVFFGDELQALYASDCHSSDPRVLAVREIVAIGTSERAMCLLSGSSSEVASVAFKQFLSDSETVKGHQYRHYPPLHETIFHHVRLEPLRQRKAFQAFLYDCCLSDQQLVELQQRLGKPNSDVNSFWGRLFAKTGGLYRLIRQAMTEPNAFDVPTLPVAASSASSSAPTTPGTSQEALGTPPTASHASGTFRSSSTSVFTAFCPSYVVSALRDISKQLSLQEILAELCLMNRDIAPSALPNRTPAATSAATGASAPPAGAAAAAAATTTTTTTTAAAASSSSSASSSSAAASAAAAQTVVYARDPFAMRGVAASAAHLMIKRHMQHQQYLQFQSSVSPLSASHSAALQHNSAHNQQSVPHFVTGHPGAGWGAFSIGPQMGASSVVSGDGNQAGGDGSKGQRTNQHHGGNLPLGVFPTTAGGILTTELSYGSGSSLTPGLTPSIIHDWIDSGFLFEREEDMQTIYELHYPGLFERLMAIVPSLGATLPELWGLRLLFATGVHHAAYALCPSLNRMGMEYLFKLLLRASNSGLIPFPVAKYRSRRLCTARTVLKSDLKSSEMVVLEQPPSRYTKSIEEIDGELLSCTHAAGVSGFVINLHTGKNAAGGADPAVAAALSSSFLPASVHLLRVLPGSFTGFIEVKEALAVASEVEAEARALHSHIRSRITKPKPALGFINLVILSARKFTDEAVVAMQRVFASSDFFEDTFTVEIVDSEAFQQLLPEALWNALRG</sequence>
<protein>
    <submittedName>
        <fullName evidence="2">Uncharacterized protein</fullName>
    </submittedName>
</protein>
<dbReference type="PANTHER" id="PTHR34377">
    <property type="entry name" value="TETRATRICOPEPTIDE REPEAT (TPR)-LIKE SUPERFAMILY PROTEIN"/>
    <property type="match status" value="1"/>
</dbReference>
<gene>
    <name evidence="2" type="ORF">CAOG_003352</name>
</gene>
<dbReference type="InParanoid" id="A0A0D2WMY4"/>
<evidence type="ECO:0000256" key="1">
    <source>
        <dbReference type="SAM" id="MobiDB-lite"/>
    </source>
</evidence>
<accession>A0A0D2WMY4</accession>
<feature type="compositionally biased region" description="Low complexity" evidence="1">
    <location>
        <begin position="468"/>
        <end position="481"/>
    </location>
</feature>
<proteinExistence type="predicted"/>
<keyword evidence="3" id="KW-1185">Reference proteome</keyword>